<evidence type="ECO:0000313" key="1">
    <source>
        <dbReference type="EMBL" id="MDT0261121.1"/>
    </source>
</evidence>
<dbReference type="PIRSF" id="PIRSF028451">
    <property type="entry name" value="UCP028451"/>
    <property type="match status" value="1"/>
</dbReference>
<evidence type="ECO:0000313" key="2">
    <source>
        <dbReference type="Proteomes" id="UP001183176"/>
    </source>
</evidence>
<dbReference type="EMBL" id="JAVREH010000006">
    <property type="protein sequence ID" value="MDT0261121.1"/>
    <property type="molecule type" value="Genomic_DNA"/>
</dbReference>
<keyword evidence="2" id="KW-1185">Reference proteome</keyword>
<dbReference type="InterPro" id="IPR015996">
    <property type="entry name" value="UCP028451"/>
</dbReference>
<dbReference type="PANTHER" id="PTHR36452:SF1">
    <property type="entry name" value="DUF2461 DOMAIN-CONTAINING PROTEIN"/>
    <property type="match status" value="1"/>
</dbReference>
<comment type="caution">
    <text evidence="1">The sequence shown here is derived from an EMBL/GenBank/DDBJ whole genome shotgun (WGS) entry which is preliminary data.</text>
</comment>
<accession>A0ABU2J805</accession>
<dbReference type="PANTHER" id="PTHR36452">
    <property type="entry name" value="CHROMOSOME 12, WHOLE GENOME SHOTGUN SEQUENCE"/>
    <property type="match status" value="1"/>
</dbReference>
<dbReference type="NCBIfam" id="TIGR02453">
    <property type="entry name" value="TIGR02453 family protein"/>
    <property type="match status" value="1"/>
</dbReference>
<dbReference type="Pfam" id="PF09365">
    <property type="entry name" value="DUF2461"/>
    <property type="match status" value="1"/>
</dbReference>
<organism evidence="1 2">
    <name type="scientific">Jatrophihabitans lederbergiae</name>
    <dbReference type="NCBI Taxonomy" id="3075547"/>
    <lineage>
        <taxon>Bacteria</taxon>
        <taxon>Bacillati</taxon>
        <taxon>Actinomycetota</taxon>
        <taxon>Actinomycetes</taxon>
        <taxon>Jatrophihabitantales</taxon>
        <taxon>Jatrophihabitantaceae</taxon>
        <taxon>Jatrophihabitans</taxon>
    </lineage>
</organism>
<proteinExistence type="predicted"/>
<dbReference type="InterPro" id="IPR012808">
    <property type="entry name" value="CHP02453"/>
</dbReference>
<sequence length="216" mass="24517">MSFTGIPFAALDFYEDLEADNSKSFWTAHKHLYDEHVKAPLTALAAELEREFGAPKFFRPYRDVRFAKDKTPYKDHQGVYFAESRRYFHVSAAGLYVSGGMFQLESDQVPRYRRAVADDVAGALLLTAISRAEKARLVVGGEQLTRVPSGYPKDHPRQEELRRKSVVATRDFGFPDWLPTAEAKAEIVRAWRAMDPLIDWLDKHVGASDAPLQQGR</sequence>
<protein>
    <submittedName>
        <fullName evidence="1">DUF2461 domain-containing protein</fullName>
    </submittedName>
</protein>
<dbReference type="RefSeq" id="WP_311422276.1">
    <property type="nucleotide sequence ID" value="NZ_JAVREH010000006.1"/>
</dbReference>
<gene>
    <name evidence="1" type="ORF">RM423_06900</name>
</gene>
<reference evidence="2" key="1">
    <citation type="submission" date="2023-07" db="EMBL/GenBank/DDBJ databases">
        <title>30 novel species of actinomycetes from the DSMZ collection.</title>
        <authorList>
            <person name="Nouioui I."/>
        </authorList>
    </citation>
    <scope>NUCLEOTIDE SEQUENCE [LARGE SCALE GENOMIC DNA]</scope>
    <source>
        <strain evidence="2">DSM 44399</strain>
    </source>
</reference>
<dbReference type="Proteomes" id="UP001183176">
    <property type="component" value="Unassembled WGS sequence"/>
</dbReference>
<name>A0ABU2J805_9ACTN</name>